<dbReference type="Proteomes" id="UP000789366">
    <property type="component" value="Unassembled WGS sequence"/>
</dbReference>
<comment type="caution">
    <text evidence="1">The sequence shown here is derived from an EMBL/GenBank/DDBJ whole genome shotgun (WGS) entry which is preliminary data.</text>
</comment>
<feature type="non-terminal residue" evidence="1">
    <location>
        <position position="60"/>
    </location>
</feature>
<reference evidence="1" key="1">
    <citation type="submission" date="2021-06" db="EMBL/GenBank/DDBJ databases">
        <authorList>
            <person name="Kallberg Y."/>
            <person name="Tangrot J."/>
            <person name="Rosling A."/>
        </authorList>
    </citation>
    <scope>NUCLEOTIDE SEQUENCE</scope>
    <source>
        <strain evidence="1">28 12/20/2015</strain>
    </source>
</reference>
<keyword evidence="2" id="KW-1185">Reference proteome</keyword>
<accession>A0ACA9RLE4</accession>
<dbReference type="EMBL" id="CAJVPW010077528">
    <property type="protein sequence ID" value="CAG8798903.1"/>
    <property type="molecule type" value="Genomic_DNA"/>
</dbReference>
<feature type="non-terminal residue" evidence="1">
    <location>
        <position position="1"/>
    </location>
</feature>
<evidence type="ECO:0000313" key="2">
    <source>
        <dbReference type="Proteomes" id="UP000789366"/>
    </source>
</evidence>
<name>A0ACA9RLE4_9GLOM</name>
<evidence type="ECO:0000313" key="1">
    <source>
        <dbReference type="EMBL" id="CAG8798903.1"/>
    </source>
</evidence>
<proteinExistence type="predicted"/>
<organism evidence="1 2">
    <name type="scientific">Cetraspora pellucida</name>
    <dbReference type="NCBI Taxonomy" id="1433469"/>
    <lineage>
        <taxon>Eukaryota</taxon>
        <taxon>Fungi</taxon>
        <taxon>Fungi incertae sedis</taxon>
        <taxon>Mucoromycota</taxon>
        <taxon>Glomeromycotina</taxon>
        <taxon>Glomeromycetes</taxon>
        <taxon>Diversisporales</taxon>
        <taxon>Gigasporaceae</taxon>
        <taxon>Cetraspora</taxon>
    </lineage>
</organism>
<gene>
    <name evidence="1" type="ORF">SPELUC_LOCUS17880</name>
</gene>
<protein>
    <submittedName>
        <fullName evidence="1">3013_t:CDS:1</fullName>
    </submittedName>
</protein>
<sequence>NFYRNDTTRFVHEHRSTIFIPDLKNSNDERYPPKVTPKKRALNNSYSQDKEISNSPNTIK</sequence>